<comment type="similarity">
    <text evidence="1">Belongs to the membrane fusion protein (MFP) (TC 8.A.1) family.</text>
</comment>
<dbReference type="Gene3D" id="2.40.30.170">
    <property type="match status" value="1"/>
</dbReference>
<gene>
    <name evidence="5" type="ORF">GCM10007853_00450</name>
</gene>
<sequence length="376" mass="40011">MKLNRSYILAAIAVIGLGAWFAISSIGYDPDIYADVDPNAQKAEQALPTVVVRSVTAQTHPIRLTNYGRTMPNRRVEVKAKTAASLTSTPVREGARVNRGDVICRQDTDARQAMVDQAKAQLSKVEADLAATTVLVDKGYRSATSLNGDRAAVDAARAQLKQAQIELGNIVLRAPFAGIYEMRMAEVGDYLSPGQPCALIVELDPLKLEAELTETQVGQVAIGQDVNIRLATGEAVTGTVSFIESVANPATRTFEMEMTIPNADYALKAGVSATLDLKIGEAKASLIPSGILALNDDGATGIRYIDASNRVRFAAIRQVDETAAGLWVLGLPERTRIIVEGQDYVSVGTEVDPKTEADAARDGASSVSVSPNAELN</sequence>
<feature type="domain" description="CusB-like beta-barrel" evidence="4">
    <location>
        <begin position="208"/>
        <end position="278"/>
    </location>
</feature>
<dbReference type="SUPFAM" id="SSF111369">
    <property type="entry name" value="HlyD-like secretion proteins"/>
    <property type="match status" value="1"/>
</dbReference>
<dbReference type="InterPro" id="IPR006143">
    <property type="entry name" value="RND_pump_MFP"/>
</dbReference>
<feature type="transmembrane region" description="Helical" evidence="3">
    <location>
        <begin position="7"/>
        <end position="28"/>
    </location>
</feature>
<evidence type="ECO:0000256" key="3">
    <source>
        <dbReference type="SAM" id="Phobius"/>
    </source>
</evidence>
<dbReference type="Gene3D" id="2.40.50.100">
    <property type="match status" value="1"/>
</dbReference>
<dbReference type="RefSeq" id="WP_284386445.1">
    <property type="nucleotide sequence ID" value="NZ_BSNK01000001.1"/>
</dbReference>
<evidence type="ECO:0000256" key="2">
    <source>
        <dbReference type="SAM" id="MobiDB-lite"/>
    </source>
</evidence>
<organism evidence="5 6">
    <name type="scientific">Algimonas ampicilliniresistens</name>
    <dbReference type="NCBI Taxonomy" id="1298735"/>
    <lineage>
        <taxon>Bacteria</taxon>
        <taxon>Pseudomonadati</taxon>
        <taxon>Pseudomonadota</taxon>
        <taxon>Alphaproteobacteria</taxon>
        <taxon>Maricaulales</taxon>
        <taxon>Robiginitomaculaceae</taxon>
        <taxon>Algimonas</taxon>
    </lineage>
</organism>
<name>A0ABQ5V3T3_9PROT</name>
<dbReference type="Pfam" id="PF25954">
    <property type="entry name" value="Beta-barrel_RND_2"/>
    <property type="match status" value="1"/>
</dbReference>
<comment type="caution">
    <text evidence="5">The sequence shown here is derived from an EMBL/GenBank/DDBJ whole genome shotgun (WGS) entry which is preliminary data.</text>
</comment>
<dbReference type="InterPro" id="IPR058792">
    <property type="entry name" value="Beta-barrel_RND_2"/>
</dbReference>
<evidence type="ECO:0000313" key="5">
    <source>
        <dbReference type="EMBL" id="GLQ22171.1"/>
    </source>
</evidence>
<proteinExistence type="inferred from homology"/>
<protein>
    <submittedName>
        <fullName evidence="5">MexH family multidrug efflux RND transporter periplasmic adaptor subunit</fullName>
    </submittedName>
</protein>
<keyword evidence="3" id="KW-0472">Membrane</keyword>
<accession>A0ABQ5V3T3</accession>
<dbReference type="NCBIfam" id="TIGR01730">
    <property type="entry name" value="RND_mfp"/>
    <property type="match status" value="1"/>
</dbReference>
<keyword evidence="3" id="KW-0812">Transmembrane</keyword>
<keyword evidence="3" id="KW-1133">Transmembrane helix</keyword>
<feature type="compositionally biased region" description="Polar residues" evidence="2">
    <location>
        <begin position="365"/>
        <end position="376"/>
    </location>
</feature>
<dbReference type="Proteomes" id="UP001161391">
    <property type="component" value="Unassembled WGS sequence"/>
</dbReference>
<reference evidence="5" key="1">
    <citation type="journal article" date="2014" name="Int. J. Syst. Evol. Microbiol.">
        <title>Complete genome of a new Firmicutes species belonging to the dominant human colonic microbiota ('Ruminococcus bicirculans') reveals two chromosomes and a selective capacity to utilize plant glucans.</title>
        <authorList>
            <consortium name="NISC Comparative Sequencing Program"/>
            <person name="Wegmann U."/>
            <person name="Louis P."/>
            <person name="Goesmann A."/>
            <person name="Henrissat B."/>
            <person name="Duncan S.H."/>
            <person name="Flint H.J."/>
        </authorList>
    </citation>
    <scope>NUCLEOTIDE SEQUENCE</scope>
    <source>
        <strain evidence="5">NBRC 108219</strain>
    </source>
</reference>
<dbReference type="Gene3D" id="1.10.287.470">
    <property type="entry name" value="Helix hairpin bin"/>
    <property type="match status" value="1"/>
</dbReference>
<dbReference type="PANTHER" id="PTHR30469:SF29">
    <property type="entry name" value="BLR2860 PROTEIN"/>
    <property type="match status" value="1"/>
</dbReference>
<evidence type="ECO:0000259" key="4">
    <source>
        <dbReference type="Pfam" id="PF25954"/>
    </source>
</evidence>
<dbReference type="EMBL" id="BSNK01000001">
    <property type="protein sequence ID" value="GLQ22171.1"/>
    <property type="molecule type" value="Genomic_DNA"/>
</dbReference>
<feature type="region of interest" description="Disordered" evidence="2">
    <location>
        <begin position="353"/>
        <end position="376"/>
    </location>
</feature>
<evidence type="ECO:0000313" key="6">
    <source>
        <dbReference type="Proteomes" id="UP001161391"/>
    </source>
</evidence>
<keyword evidence="6" id="KW-1185">Reference proteome</keyword>
<evidence type="ECO:0000256" key="1">
    <source>
        <dbReference type="ARBA" id="ARBA00009477"/>
    </source>
</evidence>
<reference evidence="5" key="2">
    <citation type="submission" date="2023-01" db="EMBL/GenBank/DDBJ databases">
        <title>Draft genome sequence of Algimonas ampicilliniresistens strain NBRC 108219.</title>
        <authorList>
            <person name="Sun Q."/>
            <person name="Mori K."/>
        </authorList>
    </citation>
    <scope>NUCLEOTIDE SEQUENCE</scope>
    <source>
        <strain evidence="5">NBRC 108219</strain>
    </source>
</reference>
<dbReference type="PANTHER" id="PTHR30469">
    <property type="entry name" value="MULTIDRUG RESISTANCE PROTEIN MDTA"/>
    <property type="match status" value="1"/>
</dbReference>